<organism evidence="5 6">
    <name type="scientific">Mytilus coruscus</name>
    <name type="common">Sea mussel</name>
    <dbReference type="NCBI Taxonomy" id="42192"/>
    <lineage>
        <taxon>Eukaryota</taxon>
        <taxon>Metazoa</taxon>
        <taxon>Spiralia</taxon>
        <taxon>Lophotrochozoa</taxon>
        <taxon>Mollusca</taxon>
        <taxon>Bivalvia</taxon>
        <taxon>Autobranchia</taxon>
        <taxon>Pteriomorphia</taxon>
        <taxon>Mytilida</taxon>
        <taxon>Mytiloidea</taxon>
        <taxon>Mytilidae</taxon>
        <taxon>Mytilinae</taxon>
        <taxon>Mytilus</taxon>
    </lineage>
</organism>
<keyword evidence="3" id="KW-0732">Signal</keyword>
<dbReference type="PROSITE" id="PS50871">
    <property type="entry name" value="C1Q"/>
    <property type="match status" value="1"/>
</dbReference>
<evidence type="ECO:0000259" key="4">
    <source>
        <dbReference type="PROSITE" id="PS50871"/>
    </source>
</evidence>
<dbReference type="InterPro" id="IPR050822">
    <property type="entry name" value="Cerebellin_Synaptic_Org"/>
</dbReference>
<dbReference type="OrthoDB" id="6100290at2759"/>
<reference evidence="5 6" key="1">
    <citation type="submission" date="2020-06" db="EMBL/GenBank/DDBJ databases">
        <authorList>
            <person name="Li R."/>
            <person name="Bekaert M."/>
        </authorList>
    </citation>
    <scope>NUCLEOTIDE SEQUENCE [LARGE SCALE GENOMIC DNA]</scope>
    <source>
        <strain evidence="6">wild</strain>
    </source>
</reference>
<keyword evidence="6" id="KW-1185">Reference proteome</keyword>
<dbReference type="GO" id="GO:0005576">
    <property type="term" value="C:extracellular region"/>
    <property type="evidence" value="ECO:0007669"/>
    <property type="project" value="UniProtKB-SubCell"/>
</dbReference>
<keyword evidence="2" id="KW-0964">Secreted</keyword>
<feature type="domain" description="C1q" evidence="4">
    <location>
        <begin position="77"/>
        <end position="209"/>
    </location>
</feature>
<dbReference type="SMART" id="SM00110">
    <property type="entry name" value="C1Q"/>
    <property type="match status" value="1"/>
</dbReference>
<gene>
    <name evidence="5" type="ORF">MCOR_10630</name>
</gene>
<proteinExistence type="predicted"/>
<dbReference type="EMBL" id="CACVKT020001854">
    <property type="protein sequence ID" value="CAC5372578.1"/>
    <property type="molecule type" value="Genomic_DNA"/>
</dbReference>
<dbReference type="Proteomes" id="UP000507470">
    <property type="component" value="Unassembled WGS sequence"/>
</dbReference>
<evidence type="ECO:0000313" key="5">
    <source>
        <dbReference type="EMBL" id="CAC5372578.1"/>
    </source>
</evidence>
<evidence type="ECO:0000256" key="3">
    <source>
        <dbReference type="ARBA" id="ARBA00022729"/>
    </source>
</evidence>
<dbReference type="InterPro" id="IPR008983">
    <property type="entry name" value="Tumour_necrosis_fac-like_dom"/>
</dbReference>
<dbReference type="PANTHER" id="PTHR22923:SF116">
    <property type="entry name" value="C1Q DOMAIN-CONTAINING PROTEIN"/>
    <property type="match status" value="1"/>
</dbReference>
<dbReference type="SUPFAM" id="SSF49842">
    <property type="entry name" value="TNF-like"/>
    <property type="match status" value="1"/>
</dbReference>
<comment type="subcellular location">
    <subcellularLocation>
        <location evidence="1">Secreted</location>
    </subcellularLocation>
</comment>
<protein>
    <recommendedName>
        <fullName evidence="4">C1q domain-containing protein</fullName>
    </recommendedName>
</protein>
<evidence type="ECO:0000256" key="2">
    <source>
        <dbReference type="ARBA" id="ARBA00022525"/>
    </source>
</evidence>
<name>A0A6J8AQX2_MYTCO</name>
<dbReference type="PRINTS" id="PR00007">
    <property type="entry name" value="COMPLEMNTC1Q"/>
</dbReference>
<dbReference type="Pfam" id="PF00386">
    <property type="entry name" value="C1q"/>
    <property type="match status" value="1"/>
</dbReference>
<dbReference type="InterPro" id="IPR001073">
    <property type="entry name" value="C1q_dom"/>
</dbReference>
<evidence type="ECO:0000313" key="6">
    <source>
        <dbReference type="Proteomes" id="UP000507470"/>
    </source>
</evidence>
<accession>A0A6J8AQX2</accession>
<evidence type="ECO:0000256" key="1">
    <source>
        <dbReference type="ARBA" id="ARBA00004613"/>
    </source>
</evidence>
<sequence>MQCITYKYEVNFQQHSAYISPLEMYFEVIFLLSLGSIYSEKCNNPLIIQQTKTEVDFLSNRLTALQGKLSSCTGEPPISSYTAFTATLTSHGATLSKGETVKYTRVLANIGNFYDSATGVFTVKTPGVYSVSASMMTPPDKSSHLSLMKNGQILVWLYTGGPYDMASQTVNVALSGGDKLWIQMQSGTRLYGNEFYNLFTAALIKPGNF</sequence>
<dbReference type="Gene3D" id="2.60.120.40">
    <property type="match status" value="1"/>
</dbReference>
<dbReference type="AlphaFoldDB" id="A0A6J8AQX2"/>
<dbReference type="PANTHER" id="PTHR22923">
    <property type="entry name" value="CEREBELLIN-RELATED"/>
    <property type="match status" value="1"/>
</dbReference>